<gene>
    <name evidence="2" type="ORF">HNR10_000713</name>
</gene>
<evidence type="ECO:0000256" key="1">
    <source>
        <dbReference type="SAM" id="MobiDB-lite"/>
    </source>
</evidence>
<reference evidence="2 3" key="1">
    <citation type="submission" date="2020-07" db="EMBL/GenBank/DDBJ databases">
        <title>Sequencing the genomes of 1000 actinobacteria strains.</title>
        <authorList>
            <person name="Klenk H.-P."/>
        </authorList>
    </citation>
    <scope>NUCLEOTIDE SEQUENCE [LARGE SCALE GENOMIC DNA]</scope>
    <source>
        <strain evidence="2 3">DSM 44442</strain>
    </source>
</reference>
<proteinExistence type="predicted"/>
<comment type="caution">
    <text evidence="2">The sequence shown here is derived from an EMBL/GenBank/DDBJ whole genome shotgun (WGS) entry which is preliminary data.</text>
</comment>
<protein>
    <submittedName>
        <fullName evidence="2">Uncharacterized protein</fullName>
    </submittedName>
</protein>
<evidence type="ECO:0000313" key="2">
    <source>
        <dbReference type="EMBL" id="NYJ32832.1"/>
    </source>
</evidence>
<dbReference type="EMBL" id="JACCFS010000001">
    <property type="protein sequence ID" value="NYJ32832.1"/>
    <property type="molecule type" value="Genomic_DNA"/>
</dbReference>
<dbReference type="RefSeq" id="WP_179820789.1">
    <property type="nucleotide sequence ID" value="NZ_JACCFS010000001.1"/>
</dbReference>
<name>A0A7Z0EIY2_9ACTN</name>
<feature type="compositionally biased region" description="Basic residues" evidence="1">
    <location>
        <begin position="499"/>
        <end position="509"/>
    </location>
</feature>
<feature type="compositionally biased region" description="Basic and acidic residues" evidence="1">
    <location>
        <begin position="529"/>
        <end position="542"/>
    </location>
</feature>
<feature type="region of interest" description="Disordered" evidence="1">
    <location>
        <begin position="376"/>
        <end position="419"/>
    </location>
</feature>
<evidence type="ECO:0000313" key="3">
    <source>
        <dbReference type="Proteomes" id="UP000572051"/>
    </source>
</evidence>
<keyword evidence="3" id="KW-1185">Reference proteome</keyword>
<feature type="region of interest" description="Disordered" evidence="1">
    <location>
        <begin position="470"/>
        <end position="557"/>
    </location>
</feature>
<sequence length="557" mass="62406">MPLDPDEAEAFRDRARQHQETFWCGHLLGGCGGQLSLKIIHERETVPHFAHRADSNLCARLREGGEGTRGGYSADHLYAQRHLRTWLGERAVNTQAQYVGLAKGRACTELVVPTVGKPLRLVFTHDLDRSLLDLAKSAEAHDYVWLVRANQAVTRALVANGVPYRLFRLTDGDDHTRTVQVGIRDGAGEVVWTPLGECVLQADTLVKARTEAAPVPVQRRPEPREVAAPADPLEQALSGLRHVLDAQDLANVRSMAGQVQMRLRQARNRGLAPHLLDEARTLLQQASDALPSREVVARPRRAPVVPERRRGDGRRTLLPYQHVRREADKYLGKLQWAAERGLDRAYNDNRAALVGLLTRPGVPKDVTDQIKQQLRQFPKDQFDRPVSAPPDRKPRRAAAPEGRDRGRGANSGRRTDRIRARADDLLDTLQWAYQSKMPQTYDDTRAQLTDLLGRSSTPRELKDKLRAHLRRLPDSLSIRPVPAPAPPPKKPQESPKPDRRSRRGGKPAPRRQAPGPSHSSDAGILANARIDERSRRLLEQLRDAPQPPTPDRTQPER</sequence>
<dbReference type="AlphaFoldDB" id="A0A7Z0EIY2"/>
<feature type="compositionally biased region" description="Basic and acidic residues" evidence="1">
    <location>
        <begin position="401"/>
        <end position="419"/>
    </location>
</feature>
<organism evidence="2 3">
    <name type="scientific">Nocardiopsis aegyptia</name>
    <dbReference type="NCBI Taxonomy" id="220378"/>
    <lineage>
        <taxon>Bacteria</taxon>
        <taxon>Bacillati</taxon>
        <taxon>Actinomycetota</taxon>
        <taxon>Actinomycetes</taxon>
        <taxon>Streptosporangiales</taxon>
        <taxon>Nocardiopsidaceae</taxon>
        <taxon>Nocardiopsis</taxon>
    </lineage>
</organism>
<accession>A0A7Z0EIY2</accession>
<dbReference type="Proteomes" id="UP000572051">
    <property type="component" value="Unassembled WGS sequence"/>
</dbReference>